<dbReference type="PANTHER" id="PTHR42973:SF39">
    <property type="entry name" value="FAD-BINDING PCMH-TYPE DOMAIN-CONTAINING PROTEIN"/>
    <property type="match status" value="1"/>
</dbReference>
<dbReference type="Gene3D" id="3.40.462.20">
    <property type="match status" value="1"/>
</dbReference>
<dbReference type="InterPro" id="IPR012951">
    <property type="entry name" value="BBE"/>
</dbReference>
<dbReference type="GO" id="GO:0016491">
    <property type="term" value="F:oxidoreductase activity"/>
    <property type="evidence" value="ECO:0007669"/>
    <property type="project" value="UniProtKB-KW"/>
</dbReference>
<evidence type="ECO:0000256" key="1">
    <source>
        <dbReference type="ARBA" id="ARBA00001974"/>
    </source>
</evidence>
<organism evidence="8">
    <name type="scientific">Streptomyces sp. SID12501</name>
    <dbReference type="NCBI Taxonomy" id="2706042"/>
    <lineage>
        <taxon>Bacteria</taxon>
        <taxon>Bacillati</taxon>
        <taxon>Actinomycetota</taxon>
        <taxon>Actinomycetes</taxon>
        <taxon>Kitasatosporales</taxon>
        <taxon>Streptomycetaceae</taxon>
        <taxon>Streptomyces</taxon>
    </lineage>
</organism>
<evidence type="ECO:0000256" key="3">
    <source>
        <dbReference type="ARBA" id="ARBA00022630"/>
    </source>
</evidence>
<keyword evidence="4" id="KW-0274">FAD</keyword>
<evidence type="ECO:0000256" key="5">
    <source>
        <dbReference type="ARBA" id="ARBA00023002"/>
    </source>
</evidence>
<evidence type="ECO:0000313" key="8">
    <source>
        <dbReference type="EMBL" id="NEC87980.1"/>
    </source>
</evidence>
<sequence length="480" mass="51643">MLRDELKGELVLPSDPGYQLARQLQNTEYDSVTPYGIAYCESPQDVLACVRHARETGVAAHVRGAGHSFNGWSTGTGLVIDLSRMNHATVDGPTVRIGAGIQSLDALDALEPHGRQIITGTFPTVSQGGFLSGGGLGWQTRKFGIASDHVVSARVVLADGRAVLASADEHPDLYWALRGGGGGNFGIVTEFELRPVDAPRLTGFETLWSYEDAADVLAAWQSWAVEESDDLGTSLVVLPGMFGPGGKPIVKAWGVHHGPSDGLERALDALTERTGTRPVHREVSASGVYADVMHEALCGSKTVQQCHRTGTHPDAVGHRHPYTRQAYRLSDRAVTRGEADALLHAWDPGLDNERYLLCIALGGAANRVGRAETAYAHRDAQFLTGFQMATRDAASAARGPAELDAWADRCGAALAPLATGSYINFPSSRTQADWETDHYAENAARLREIKQAYDPDGFFRHGQSIDSGRERGRQTTKAGR</sequence>
<dbReference type="InterPro" id="IPR016169">
    <property type="entry name" value="FAD-bd_PCMH_sub2"/>
</dbReference>
<dbReference type="InterPro" id="IPR006094">
    <property type="entry name" value="Oxid_FAD_bind_N"/>
</dbReference>
<dbReference type="Pfam" id="PF08031">
    <property type="entry name" value="BBE"/>
    <property type="match status" value="1"/>
</dbReference>
<gene>
    <name evidence="8" type="ORF">G3I71_19570</name>
</gene>
<evidence type="ECO:0000256" key="4">
    <source>
        <dbReference type="ARBA" id="ARBA00022827"/>
    </source>
</evidence>
<keyword evidence="3" id="KW-0285">Flavoprotein</keyword>
<dbReference type="Gene3D" id="3.30.465.10">
    <property type="match status" value="1"/>
</dbReference>
<feature type="region of interest" description="Disordered" evidence="6">
    <location>
        <begin position="457"/>
        <end position="480"/>
    </location>
</feature>
<dbReference type="AlphaFoldDB" id="A0A6B3BUK7"/>
<comment type="similarity">
    <text evidence="2">Belongs to the oxygen-dependent FAD-linked oxidoreductase family.</text>
</comment>
<dbReference type="Gene3D" id="3.30.43.10">
    <property type="entry name" value="Uridine Diphospho-n-acetylenolpyruvylglucosamine Reductase, domain 2"/>
    <property type="match status" value="1"/>
</dbReference>
<evidence type="ECO:0000256" key="6">
    <source>
        <dbReference type="SAM" id="MobiDB-lite"/>
    </source>
</evidence>
<dbReference type="RefSeq" id="WP_164316104.1">
    <property type="nucleotide sequence ID" value="NZ_JAAGLU010000015.1"/>
</dbReference>
<dbReference type="InterPro" id="IPR016166">
    <property type="entry name" value="FAD-bd_PCMH"/>
</dbReference>
<comment type="cofactor">
    <cofactor evidence="1">
        <name>FAD</name>
        <dbReference type="ChEBI" id="CHEBI:57692"/>
    </cofactor>
</comment>
<dbReference type="EMBL" id="JAAGLU010000015">
    <property type="protein sequence ID" value="NEC87980.1"/>
    <property type="molecule type" value="Genomic_DNA"/>
</dbReference>
<keyword evidence="5" id="KW-0560">Oxidoreductase</keyword>
<dbReference type="SUPFAM" id="SSF56176">
    <property type="entry name" value="FAD-binding/transporter-associated domain-like"/>
    <property type="match status" value="1"/>
</dbReference>
<feature type="domain" description="FAD-binding PCMH-type" evidence="7">
    <location>
        <begin position="29"/>
        <end position="198"/>
    </location>
</feature>
<reference evidence="8" key="1">
    <citation type="submission" date="2020-01" db="EMBL/GenBank/DDBJ databases">
        <title>Insect and environment-associated Actinomycetes.</title>
        <authorList>
            <person name="Currrie C."/>
            <person name="Chevrette M."/>
            <person name="Carlson C."/>
            <person name="Stubbendieck R."/>
            <person name="Wendt-Pienkowski E."/>
        </authorList>
    </citation>
    <scope>NUCLEOTIDE SEQUENCE</scope>
    <source>
        <strain evidence="8">SID12501</strain>
    </source>
</reference>
<dbReference type="PANTHER" id="PTHR42973">
    <property type="entry name" value="BINDING OXIDOREDUCTASE, PUTATIVE (AFU_ORTHOLOGUE AFUA_1G17690)-RELATED"/>
    <property type="match status" value="1"/>
</dbReference>
<dbReference type="GO" id="GO:0071949">
    <property type="term" value="F:FAD binding"/>
    <property type="evidence" value="ECO:0007669"/>
    <property type="project" value="InterPro"/>
</dbReference>
<name>A0A6B3BUK7_9ACTN</name>
<comment type="caution">
    <text evidence="8">The sequence shown here is derived from an EMBL/GenBank/DDBJ whole genome shotgun (WGS) entry which is preliminary data.</text>
</comment>
<accession>A0A6B3BUK7</accession>
<dbReference type="PROSITE" id="PS51387">
    <property type="entry name" value="FAD_PCMH"/>
    <property type="match status" value="1"/>
</dbReference>
<protein>
    <submittedName>
        <fullName evidence="8">FAD-binding oxidoreductase</fullName>
    </submittedName>
</protein>
<dbReference type="InterPro" id="IPR050416">
    <property type="entry name" value="FAD-linked_Oxidoreductase"/>
</dbReference>
<dbReference type="InterPro" id="IPR016167">
    <property type="entry name" value="FAD-bd_PCMH_sub1"/>
</dbReference>
<dbReference type="InterPro" id="IPR036318">
    <property type="entry name" value="FAD-bd_PCMH-like_sf"/>
</dbReference>
<dbReference type="Pfam" id="PF01565">
    <property type="entry name" value="FAD_binding_4"/>
    <property type="match status" value="1"/>
</dbReference>
<evidence type="ECO:0000256" key="2">
    <source>
        <dbReference type="ARBA" id="ARBA00005466"/>
    </source>
</evidence>
<evidence type="ECO:0000259" key="7">
    <source>
        <dbReference type="PROSITE" id="PS51387"/>
    </source>
</evidence>
<proteinExistence type="inferred from homology"/>